<proteinExistence type="predicted"/>
<sequence>MECPYCKNEMIKGYLYGERYALKWMSADKGLIAGTFVSRDSIKLESNTFWGRQRAKAFRCTSCNKLIIDINDTL</sequence>
<feature type="domain" description="DUF6487" evidence="1">
    <location>
        <begin position="3"/>
        <end position="71"/>
    </location>
</feature>
<protein>
    <recommendedName>
        <fullName evidence="1">DUF6487 domain-containing protein</fullName>
    </recommendedName>
</protein>
<evidence type="ECO:0000313" key="2">
    <source>
        <dbReference type="EMBL" id="SFO69324.1"/>
    </source>
</evidence>
<evidence type="ECO:0000259" key="1">
    <source>
        <dbReference type="Pfam" id="PF20097"/>
    </source>
</evidence>
<accession>A0A1I5J8X5</accession>
<evidence type="ECO:0000313" key="3">
    <source>
        <dbReference type="Proteomes" id="UP000198806"/>
    </source>
</evidence>
<name>A0A1I5J8X5_9FIRM</name>
<keyword evidence="3" id="KW-1185">Reference proteome</keyword>
<gene>
    <name evidence="2" type="ORF">SAMN04489757_1737</name>
</gene>
<organism evidence="2 3">
    <name type="scientific">Anaerocolumna aminovalerica</name>
    <dbReference type="NCBI Taxonomy" id="1527"/>
    <lineage>
        <taxon>Bacteria</taxon>
        <taxon>Bacillati</taxon>
        <taxon>Bacillota</taxon>
        <taxon>Clostridia</taxon>
        <taxon>Lachnospirales</taxon>
        <taxon>Lachnospiraceae</taxon>
        <taxon>Anaerocolumna</taxon>
    </lineage>
</organism>
<dbReference type="EMBL" id="FOWD01000073">
    <property type="protein sequence ID" value="SFO69324.1"/>
    <property type="molecule type" value="Genomic_DNA"/>
</dbReference>
<dbReference type="InterPro" id="IPR045504">
    <property type="entry name" value="DUF6487"/>
</dbReference>
<dbReference type="Pfam" id="PF20097">
    <property type="entry name" value="DUF6487"/>
    <property type="match status" value="1"/>
</dbReference>
<dbReference type="AlphaFoldDB" id="A0A1I5J8X5"/>
<dbReference type="Proteomes" id="UP000198806">
    <property type="component" value="Unassembled WGS sequence"/>
</dbReference>
<dbReference type="RefSeq" id="WP_091689408.1">
    <property type="nucleotide sequence ID" value="NZ_BAABFM010000018.1"/>
</dbReference>
<reference evidence="2 3" key="1">
    <citation type="submission" date="2016-10" db="EMBL/GenBank/DDBJ databases">
        <authorList>
            <person name="de Groot N.N."/>
        </authorList>
    </citation>
    <scope>NUCLEOTIDE SEQUENCE [LARGE SCALE GENOMIC DNA]</scope>
    <source>
        <strain evidence="2 3">DSM 1283</strain>
    </source>
</reference>